<comment type="caution">
    <text evidence="2">The sequence shown here is derived from an EMBL/GenBank/DDBJ whole genome shotgun (WGS) entry which is preliminary data.</text>
</comment>
<accession>A0A2B4SH51</accession>
<sequence length="198" mass="23161">MKLLYSFLIILTMADTCCSQNCSYANWWISFDNEGWSYCDSEYQYMTGLWRNERESYDGIYLIEHAKCCFAQDLPASCQKANWWGILDGKNSWALCPDGYFMRGLYRSGDDSWLHNIEEAQCCKPEGLPDRYYDCYVQNVWGSLDHKGLSECEREGYYMVGIFKGNCDKLYCLEEFKCCRMMDIESSSVQADETKSKE</sequence>
<dbReference type="EMBL" id="LSMT01000094">
    <property type="protein sequence ID" value="PFX27877.1"/>
    <property type="molecule type" value="Genomic_DNA"/>
</dbReference>
<evidence type="ECO:0000256" key="1">
    <source>
        <dbReference type="SAM" id="SignalP"/>
    </source>
</evidence>
<keyword evidence="1" id="KW-0732">Signal</keyword>
<dbReference type="AlphaFoldDB" id="A0A2B4SH51"/>
<evidence type="ECO:0000313" key="2">
    <source>
        <dbReference type="EMBL" id="PFX27877.1"/>
    </source>
</evidence>
<evidence type="ECO:0000313" key="3">
    <source>
        <dbReference type="Proteomes" id="UP000225706"/>
    </source>
</evidence>
<dbReference type="Proteomes" id="UP000225706">
    <property type="component" value="Unassembled WGS sequence"/>
</dbReference>
<feature type="chain" id="PRO_5011976193" evidence="1">
    <location>
        <begin position="20"/>
        <end position="198"/>
    </location>
</feature>
<dbReference type="OrthoDB" id="5958684at2759"/>
<organism evidence="2 3">
    <name type="scientific">Stylophora pistillata</name>
    <name type="common">Smooth cauliflower coral</name>
    <dbReference type="NCBI Taxonomy" id="50429"/>
    <lineage>
        <taxon>Eukaryota</taxon>
        <taxon>Metazoa</taxon>
        <taxon>Cnidaria</taxon>
        <taxon>Anthozoa</taxon>
        <taxon>Hexacorallia</taxon>
        <taxon>Scleractinia</taxon>
        <taxon>Astrocoeniina</taxon>
        <taxon>Pocilloporidae</taxon>
        <taxon>Stylophora</taxon>
    </lineage>
</organism>
<proteinExistence type="predicted"/>
<keyword evidence="3" id="KW-1185">Reference proteome</keyword>
<protein>
    <submittedName>
        <fullName evidence="2">Uncharacterized protein</fullName>
    </submittedName>
</protein>
<feature type="signal peptide" evidence="1">
    <location>
        <begin position="1"/>
        <end position="19"/>
    </location>
</feature>
<gene>
    <name evidence="2" type="ORF">AWC38_SpisGene25879</name>
</gene>
<name>A0A2B4SH51_STYPI</name>
<reference evidence="3" key="1">
    <citation type="journal article" date="2017" name="bioRxiv">
        <title>Comparative analysis of the genomes of Stylophora pistillata and Acropora digitifera provides evidence for extensive differences between species of corals.</title>
        <authorList>
            <person name="Voolstra C.R."/>
            <person name="Li Y."/>
            <person name="Liew Y.J."/>
            <person name="Baumgarten S."/>
            <person name="Zoccola D."/>
            <person name="Flot J.-F."/>
            <person name="Tambutte S."/>
            <person name="Allemand D."/>
            <person name="Aranda M."/>
        </authorList>
    </citation>
    <scope>NUCLEOTIDE SEQUENCE [LARGE SCALE GENOMIC DNA]</scope>
</reference>